<feature type="domain" description="Bacterial Ig-like" evidence="4">
    <location>
        <begin position="1048"/>
        <end position="1133"/>
    </location>
</feature>
<dbReference type="Gene3D" id="2.130.10.130">
    <property type="entry name" value="Integrin alpha, N-terminal"/>
    <property type="match status" value="2"/>
</dbReference>
<feature type="chain" id="PRO_5022990354" description="Bacterial Ig-like domain-containing protein" evidence="3">
    <location>
        <begin position="23"/>
        <end position="2028"/>
    </location>
</feature>
<dbReference type="InterPro" id="IPR013517">
    <property type="entry name" value="FG-GAP"/>
</dbReference>
<keyword evidence="2" id="KW-1133">Transmembrane helix</keyword>
<dbReference type="RefSeq" id="WP_147646703.1">
    <property type="nucleotide sequence ID" value="NZ_CP042806.1"/>
</dbReference>
<evidence type="ECO:0000313" key="5">
    <source>
        <dbReference type="EMBL" id="QEE27512.1"/>
    </source>
</evidence>
<feature type="domain" description="Bacterial Ig-like" evidence="4">
    <location>
        <begin position="1781"/>
        <end position="1859"/>
    </location>
</feature>
<reference evidence="5 6" key="1">
    <citation type="submission" date="2019-08" db="EMBL/GenBank/DDBJ databases">
        <title>Complete genome sequence of Terriglobus albidus strain ORNL.</title>
        <authorList>
            <person name="Podar M."/>
        </authorList>
    </citation>
    <scope>NUCLEOTIDE SEQUENCE [LARGE SCALE GENOMIC DNA]</scope>
    <source>
        <strain evidence="5 6">ORNL</strain>
    </source>
</reference>
<feature type="transmembrane region" description="Helical" evidence="2">
    <location>
        <begin position="1967"/>
        <end position="1986"/>
    </location>
</feature>
<dbReference type="Gene3D" id="2.60.40.10">
    <property type="entry name" value="Immunoglobulins"/>
    <property type="match status" value="4"/>
</dbReference>
<keyword evidence="1 3" id="KW-0732">Signal</keyword>
<evidence type="ECO:0000256" key="2">
    <source>
        <dbReference type="SAM" id="Phobius"/>
    </source>
</evidence>
<dbReference type="PANTHER" id="PTHR44103">
    <property type="entry name" value="PROPROTEIN CONVERTASE P"/>
    <property type="match status" value="1"/>
</dbReference>
<sequence length="2028" mass="205718">MNRLAAVGRIAVCLAFSIGLSAQTPTITVTPTGTAGVYTLAGQYTALAQVHPPTGNVAFEDTTYSNAVLGSAPFSSSLTSSIVQNGSQSFTSLSGYTSNVLARDFDGDGKADLLFVDSNYYLTFFKGNGDGTFQAGIADSSVTMQTTSLAVGDWDGDGKLDIAASSGALVDTSSGPANATTLIRRGNGDGTFQAPTQFTETIPQSGHVSLQSGDFNGDGKLDLFSTGYYPSHLYLGNGDGTFAAAVNTNAAAIGPVADFNNDGRADIYGDNFTLLGLSNGTFQTVNHTSGPTGTRVTVADFNHDGKLDVAGFSGGNAMVSLGNGDGTFQAVSTYSIDPGPGPINWYGNSYQFTYSSIASGDFNGDGVPDLAFLGNYPIQNPYSPFSILTVLFGRSDGSFSSSQTFTDISFIAYYPHPFLSVDLAGSGIDTLLEFYPGADDSTQFAGVRRYTATNTFTATATNVIVSPGGTHQVRAHYAGDANYGAAISTTQAITGSTSQATLSLAISPNPSTYGARADMTVTVTPCTVGSYSCDSNWVDIYDGSTAVTSGYPSGGVAHVIWRNFSQGTHLITARIRGNTNLSSATSNAVTLTVGPPLGIVSTLTLADPQQVGSTYTLSAQLTTPALEIAPTGSVSFVDLTANNSSLATATFGPPTPVLQPTKYTSMTHLPGALYAADFDNDGKADLIYPVYPVGGNSIAFLHGNGDGTFSGTPTADGLSPSFAVADFDHDGKLDVVLTGTSGLSLLRGNGDGTFATATTIGSGDTSYSSVFVGDFNGDGKQDIYNRETLFLGNGDGTFQRVIATGVSGQLAADFNHDGRTDLFAHGTLYLGQSDGTFTAIPAPTYYTALIADFNHDGNPDLFTGDAVVLGNGDGTFQAPIAVDLSDPYGYSNGIYFTGDFNGDGKADLGMATAYAGGYHVPGYYFVSVTFGDGTGAFGNKTSTRGFSNQDFELPAIPTYLPDFNGDTTSDIPVYTQAYIGPPLSIAITLYTAPTVYTATATGITVNGPPYGYHSIQATYPGDTNYLDETSNTATIIAPIPVTVTLAVNRNPINTGQQVTFTATLSPFNEGNQTAGGTINFSEGSTILGTGTLNNGVAQFTTSSLSAGSHSIVAQFPGSGFFGQASSTPLSMQVGPTAVNIIWPPPAAITYGTALSSTQLNASTAIAGSFAYSPVAGTVLAPGTQTLSATFTPTDTVTYSTTTATVTLVVNKATPTIAVTQTSPATTGTNVGTATTLLATLAAAYGTPTGTVTFYDGATSIGAGTLSGNTVSITTTFTTAGSHTITAVYSGNTNFNTVTSAGFSEVVSKLTPAITWATPAAITYGAALSATQLNATSSVAGAFVYSPAAGVVLAGGAQTLSVTFIPTDTTTYSNATATVTLTVNKATPSITWATPAAISYGTALSAAQLNATSSTAGTFVYSPAAGTVLGVGSQTLSVTFTPTDTTSYNSASATTILVVNKSTPAITWAAPTAITYGTALSATQLNASSNVAGTFVYSPAAGTVLGVGPQTLSVTFTPTDATSYDGATATTTLVVNKATPSIAWATPAAITYGATLSATQLNATSTVAGTFVYSPAAGAVPGVGTQTLSVTFTPTDATSYNSVMATTTLVVNKSTPSITWATPAAITYGTALSATQLNATGSVAGTFVYSPAAGAVLGVGTQTLSVTFTPTDATSYNSTTATTTLVVNKTTPSITWSTPTAITYGTALSAAQLNATSPVAGAFTYSPAAGTIPGTGSQALSTTFTPTDTANYSSATGSTTLVVNKATPSITVTQSSPITIGVGTGVATTFRAALAASYGTPTGSVGFYEGTTLLGSAPLVSGAASVTTTFSTTGIHTITALYTGDANFNTVTSAAFNEAVVLFGVGLAANPTTLTIKQGQSGTATITATPTGNYTGALTFSCGNLPSSVSCSFAPATLTFNGDNQPQTTTITVSTRTTSATLMSTSNLRLASILALPLLAFGLRRRRMLLRGLLVLFAAMLLLPTSGCGGSPTTSNSAATGQQTVTINAQTTANGGSTQSFNFSIVIEP</sequence>
<evidence type="ECO:0000256" key="3">
    <source>
        <dbReference type="SAM" id="SignalP"/>
    </source>
</evidence>
<dbReference type="Proteomes" id="UP000321820">
    <property type="component" value="Chromosome"/>
</dbReference>
<dbReference type="Pfam" id="PF16640">
    <property type="entry name" value="Big_3_5"/>
    <property type="match status" value="4"/>
</dbReference>
<dbReference type="Gene3D" id="2.40.128.340">
    <property type="match status" value="1"/>
</dbReference>
<feature type="signal peptide" evidence="3">
    <location>
        <begin position="1"/>
        <end position="22"/>
    </location>
</feature>
<evidence type="ECO:0000259" key="4">
    <source>
        <dbReference type="Pfam" id="PF16640"/>
    </source>
</evidence>
<dbReference type="OrthoDB" id="119118at2"/>
<dbReference type="EMBL" id="CP042806">
    <property type="protein sequence ID" value="QEE27512.1"/>
    <property type="molecule type" value="Genomic_DNA"/>
</dbReference>
<protein>
    <recommendedName>
        <fullName evidence="4">Bacterial Ig-like domain-containing protein</fullName>
    </recommendedName>
</protein>
<evidence type="ECO:0000313" key="6">
    <source>
        <dbReference type="Proteomes" id="UP000321820"/>
    </source>
</evidence>
<feature type="domain" description="Bacterial Ig-like" evidence="4">
    <location>
        <begin position="1224"/>
        <end position="1305"/>
    </location>
</feature>
<gene>
    <name evidence="5" type="ORF">FTW19_05505</name>
</gene>
<dbReference type="InterPro" id="IPR013783">
    <property type="entry name" value="Ig-like_fold"/>
</dbReference>
<organism evidence="5 6">
    <name type="scientific">Terriglobus albidus</name>
    <dbReference type="NCBI Taxonomy" id="1592106"/>
    <lineage>
        <taxon>Bacteria</taxon>
        <taxon>Pseudomonadati</taxon>
        <taxon>Acidobacteriota</taxon>
        <taxon>Terriglobia</taxon>
        <taxon>Terriglobales</taxon>
        <taxon>Acidobacteriaceae</taxon>
        <taxon>Terriglobus</taxon>
    </lineage>
</organism>
<keyword evidence="6" id="KW-1185">Reference proteome</keyword>
<keyword evidence="2" id="KW-0472">Membrane</keyword>
<dbReference type="KEGG" id="talb:FTW19_05505"/>
<proteinExistence type="predicted"/>
<dbReference type="SUPFAM" id="SSF69318">
    <property type="entry name" value="Integrin alpha N-terminal domain"/>
    <property type="match status" value="3"/>
</dbReference>
<dbReference type="PANTHER" id="PTHR44103:SF1">
    <property type="entry name" value="PROPROTEIN CONVERTASE P"/>
    <property type="match status" value="1"/>
</dbReference>
<dbReference type="InterPro" id="IPR028994">
    <property type="entry name" value="Integrin_alpha_N"/>
</dbReference>
<dbReference type="InterPro" id="IPR032109">
    <property type="entry name" value="Big_3_5"/>
</dbReference>
<name>A0A5B9E5I8_9BACT</name>
<dbReference type="Pfam" id="PF13517">
    <property type="entry name" value="FG-GAP_3"/>
    <property type="match status" value="5"/>
</dbReference>
<keyword evidence="2" id="KW-0812">Transmembrane</keyword>
<feature type="domain" description="Bacterial Ig-like" evidence="4">
    <location>
        <begin position="506"/>
        <end position="593"/>
    </location>
</feature>
<evidence type="ECO:0000256" key="1">
    <source>
        <dbReference type="ARBA" id="ARBA00022729"/>
    </source>
</evidence>
<accession>A0A5B9E5I8</accession>